<evidence type="ECO:0000259" key="2">
    <source>
        <dbReference type="Pfam" id="PF00149"/>
    </source>
</evidence>
<dbReference type="AlphaFoldDB" id="Q6UEE6"/>
<feature type="domain" description="Calcineurin-like phosphoesterase" evidence="2">
    <location>
        <begin position="65"/>
        <end position="153"/>
    </location>
</feature>
<dbReference type="GO" id="GO:0016791">
    <property type="term" value="F:phosphatase activity"/>
    <property type="evidence" value="ECO:0007669"/>
    <property type="project" value="TreeGrafter"/>
</dbReference>
<dbReference type="InterPro" id="IPR050126">
    <property type="entry name" value="Ap4A_hydrolase"/>
</dbReference>
<dbReference type="VEuPathDB" id="FungiDB:BDV34DRAFT_227051"/>
<dbReference type="Gene3D" id="3.60.21.10">
    <property type="match status" value="1"/>
</dbReference>
<evidence type="ECO:0000313" key="3">
    <source>
        <dbReference type="EMBL" id="AAS66026.1"/>
    </source>
</evidence>
<dbReference type="GO" id="GO:0000298">
    <property type="term" value="F:endopolyphosphatase activity"/>
    <property type="evidence" value="ECO:0007669"/>
    <property type="project" value="TreeGrafter"/>
</dbReference>
<dbReference type="PANTHER" id="PTHR42850">
    <property type="entry name" value="METALLOPHOSPHOESTERASE"/>
    <property type="match status" value="1"/>
</dbReference>
<reference evidence="3" key="3">
    <citation type="journal article" date="2004" name="FEBS Lett.">
        <title>Completed sequence of aflatoxin pathway gene cluster in Aspergillus parasiticus.</title>
        <authorList>
            <person name="Yu J."/>
            <person name="Bhatnagar D."/>
            <person name="Cleveland T.E."/>
        </authorList>
    </citation>
    <scope>NUCLEOTIDE SEQUENCE</scope>
    <source>
        <strain evidence="3">SU-1</strain>
    </source>
</reference>
<dbReference type="InterPro" id="IPR004843">
    <property type="entry name" value="Calcineurin-like_PHP"/>
</dbReference>
<reference evidence="3" key="1">
    <citation type="journal article" date="2000" name="Biochim. Biophys. Acta">
        <title>Cloning of a sugar utilization gene cluster in Aspergillus parasiticus.</title>
        <authorList>
            <person name="Yu J."/>
            <person name="Chang P."/>
            <person name="Bhatnagar D."/>
            <person name="Cleveland T.E."/>
        </authorList>
    </citation>
    <scope>NUCLEOTIDE SEQUENCE</scope>
    <source>
        <strain evidence="3">SU-1</strain>
    </source>
</reference>
<organism evidence="3">
    <name type="scientific">Aspergillus parasiticus</name>
    <dbReference type="NCBI Taxonomy" id="5067"/>
    <lineage>
        <taxon>Eukaryota</taxon>
        <taxon>Fungi</taxon>
        <taxon>Dikarya</taxon>
        <taxon>Ascomycota</taxon>
        <taxon>Pezizomycotina</taxon>
        <taxon>Eurotiomycetes</taxon>
        <taxon>Eurotiomycetidae</taxon>
        <taxon>Eurotiales</taxon>
        <taxon>Aspergillaceae</taxon>
        <taxon>Aspergillus</taxon>
        <taxon>Aspergillus subgen. Circumdati</taxon>
    </lineage>
</organism>
<dbReference type="CDD" id="cd00144">
    <property type="entry name" value="MPP_PPP_family"/>
    <property type="match status" value="1"/>
</dbReference>
<dbReference type="SUPFAM" id="SSF56300">
    <property type="entry name" value="Metallo-dependent phosphatases"/>
    <property type="match status" value="1"/>
</dbReference>
<sequence length="357" mass="37878">MLPHASSCFLPGGRGITLTTMTTMTPVVDAHKIFPIATFISDLPSNLTPQLFSSAENEPTSAGRRLVIVGDVHGMKKSLDALLEKVNFDKGNGDHLIFVGDLVNKGPDSPGVIDRAVELGASAVRGNHDNAVLDAAGEIKARGDNPMHAGGITSGSAKLPKGSGAESLSETVACDGPETSASPNASPLTRHSATTYSTARALSTRHLDWLAALPLILRIKLPHHSTSSLDDTLLVVHAGLTPGIPLEKQDPHAVMHMRSLTHAPGDEGTLIPAEASGEEGWVAQWDQWQDQLTTRTTVIFGHDAKRRLQLGRHTIGLDSACLYGHYLSALVIESTDRGIEHRIVQVECADTPVVPTA</sequence>
<dbReference type="InterPro" id="IPR029052">
    <property type="entry name" value="Metallo-depent_PP-like"/>
</dbReference>
<feature type="region of interest" description="Disordered" evidence="1">
    <location>
        <begin position="152"/>
        <end position="191"/>
    </location>
</feature>
<dbReference type="EMBL" id="AY371490">
    <property type="protein sequence ID" value="AAS66026.1"/>
    <property type="molecule type" value="Genomic_DNA"/>
</dbReference>
<protein>
    <recommendedName>
        <fullName evidence="2">Calcineurin-like phosphoesterase domain-containing protein</fullName>
    </recommendedName>
</protein>
<dbReference type="GO" id="GO:0006798">
    <property type="term" value="P:polyphosphate catabolic process"/>
    <property type="evidence" value="ECO:0007669"/>
    <property type="project" value="TreeGrafter"/>
</dbReference>
<dbReference type="PANTHER" id="PTHR42850:SF4">
    <property type="entry name" value="ZINC-DEPENDENT ENDOPOLYPHOSPHATASE"/>
    <property type="match status" value="1"/>
</dbReference>
<name>Q6UEE6_ASPPA</name>
<accession>Q6UEE6</accession>
<dbReference type="GO" id="GO:0005737">
    <property type="term" value="C:cytoplasm"/>
    <property type="evidence" value="ECO:0007669"/>
    <property type="project" value="TreeGrafter"/>
</dbReference>
<proteinExistence type="predicted"/>
<feature type="compositionally biased region" description="Polar residues" evidence="1">
    <location>
        <begin position="179"/>
        <end position="191"/>
    </location>
</feature>
<reference evidence="3" key="2">
    <citation type="journal article" date="2004" name="Appl. Environ. Microbiol.">
        <title>Clustered pathway genes in aflatoxin biosynthesis.</title>
        <authorList>
            <person name="Yu J."/>
            <person name="Chang P.K."/>
            <person name="Ehrlich K.C."/>
            <person name="Cary J.W."/>
            <person name="Bhatnagar D."/>
            <person name="Cleveland T.E."/>
            <person name="Payne G.A."/>
            <person name="Linz J.E."/>
            <person name="Woloshuk C.P."/>
            <person name="Bennett J.W."/>
        </authorList>
    </citation>
    <scope>NUCLEOTIDE SEQUENCE</scope>
    <source>
        <strain evidence="3">SU-1</strain>
    </source>
</reference>
<evidence type="ECO:0000256" key="1">
    <source>
        <dbReference type="SAM" id="MobiDB-lite"/>
    </source>
</evidence>
<dbReference type="Pfam" id="PF00149">
    <property type="entry name" value="Metallophos"/>
    <property type="match status" value="1"/>
</dbReference>